<organism evidence="8 9">
    <name type="scientific">[Myrmecia] bisecta</name>
    <dbReference type="NCBI Taxonomy" id="41462"/>
    <lineage>
        <taxon>Eukaryota</taxon>
        <taxon>Viridiplantae</taxon>
        <taxon>Chlorophyta</taxon>
        <taxon>core chlorophytes</taxon>
        <taxon>Trebouxiophyceae</taxon>
        <taxon>Trebouxiales</taxon>
        <taxon>Trebouxiaceae</taxon>
        <taxon>Myrmecia</taxon>
    </lineage>
</organism>
<evidence type="ECO:0000259" key="7">
    <source>
        <dbReference type="PROSITE" id="PS51837"/>
    </source>
</evidence>
<dbReference type="PROSITE" id="PS51837">
    <property type="entry name" value="LITAF"/>
    <property type="match status" value="1"/>
</dbReference>
<comment type="subcellular location">
    <subcellularLocation>
        <location evidence="1">Membrane</location>
        <topology evidence="1">Peripheral membrane protein</topology>
    </subcellularLocation>
</comment>
<dbReference type="AlphaFoldDB" id="A0AAW1QSK0"/>
<keyword evidence="9" id="KW-1185">Reference proteome</keyword>
<evidence type="ECO:0000256" key="5">
    <source>
        <dbReference type="ARBA" id="ARBA00023136"/>
    </source>
</evidence>
<evidence type="ECO:0000256" key="4">
    <source>
        <dbReference type="ARBA" id="ARBA00022833"/>
    </source>
</evidence>
<evidence type="ECO:0000256" key="2">
    <source>
        <dbReference type="ARBA" id="ARBA00005975"/>
    </source>
</evidence>
<dbReference type="PANTHER" id="PTHR23292:SF6">
    <property type="entry name" value="FI16602P1-RELATED"/>
    <property type="match status" value="1"/>
</dbReference>
<keyword evidence="3" id="KW-0479">Metal-binding</keyword>
<reference evidence="8 9" key="1">
    <citation type="journal article" date="2024" name="Nat. Commun.">
        <title>Phylogenomics reveals the evolutionary origins of lichenization in chlorophyte algae.</title>
        <authorList>
            <person name="Puginier C."/>
            <person name="Libourel C."/>
            <person name="Otte J."/>
            <person name="Skaloud P."/>
            <person name="Haon M."/>
            <person name="Grisel S."/>
            <person name="Petersen M."/>
            <person name="Berrin J.G."/>
            <person name="Delaux P.M."/>
            <person name="Dal Grande F."/>
            <person name="Keller J."/>
        </authorList>
    </citation>
    <scope>NUCLEOTIDE SEQUENCE [LARGE SCALE GENOMIC DNA]</scope>
    <source>
        <strain evidence="8 9">SAG 2043</strain>
    </source>
</reference>
<sequence length="328" mass="36844">MAPLPGRCEGVAADTMLGPCWRQLDPDRRLLCSLLFSRGKKWTKRFDRQEQTKEVREYVKRNRRRRENLDLKRMADASSYEYDFAPQKRRHAACHDAYEGNVVTEEQVWSSVVNHGKASRRAGQKAWIIWKQQQQQSPPAESEAGSASSTWWQSAYQQASDSASSMPCNQQELCQQQQASAPPLPEDTDAAKPWHESVYHFQESKQPYTHATGHFLEPPRPADAPPVTGYPLNYNGDPPAHHHSQQGHTVLVLTSARDRAELARCPACGHQGYTMPLRENGLCTWISAGLLCAFGFWPVACLPLCCGCCQDTVHRCANCGIALARVRA</sequence>
<accession>A0AAW1QSK0</accession>
<dbReference type="InterPro" id="IPR037519">
    <property type="entry name" value="LITAF_fam"/>
</dbReference>
<keyword evidence="4" id="KW-0862">Zinc</keyword>
<dbReference type="GO" id="GO:0008270">
    <property type="term" value="F:zinc ion binding"/>
    <property type="evidence" value="ECO:0007669"/>
    <property type="project" value="TreeGrafter"/>
</dbReference>
<dbReference type="PANTHER" id="PTHR23292">
    <property type="entry name" value="LIPOPOLYSACCHARIDE-INDUCED TUMOR NECROSIS FACTOR-ALPHA FACTOR"/>
    <property type="match status" value="1"/>
</dbReference>
<evidence type="ECO:0000256" key="1">
    <source>
        <dbReference type="ARBA" id="ARBA00004170"/>
    </source>
</evidence>
<feature type="compositionally biased region" description="Low complexity" evidence="6">
    <location>
        <begin position="131"/>
        <end position="178"/>
    </location>
</feature>
<dbReference type="InterPro" id="IPR006629">
    <property type="entry name" value="LITAF"/>
</dbReference>
<protein>
    <recommendedName>
        <fullName evidence="7">LITAF domain-containing protein</fullName>
    </recommendedName>
</protein>
<dbReference type="Proteomes" id="UP001489004">
    <property type="component" value="Unassembled WGS sequence"/>
</dbReference>
<dbReference type="SMART" id="SM00714">
    <property type="entry name" value="LITAF"/>
    <property type="match status" value="1"/>
</dbReference>
<dbReference type="EMBL" id="JALJOR010000002">
    <property type="protein sequence ID" value="KAK9824240.1"/>
    <property type="molecule type" value="Genomic_DNA"/>
</dbReference>
<comment type="caution">
    <text evidence="8">The sequence shown here is derived from an EMBL/GenBank/DDBJ whole genome shotgun (WGS) entry which is preliminary data.</text>
</comment>
<gene>
    <name evidence="8" type="ORF">WJX72_008877</name>
</gene>
<evidence type="ECO:0000256" key="3">
    <source>
        <dbReference type="ARBA" id="ARBA00022723"/>
    </source>
</evidence>
<proteinExistence type="inferred from homology"/>
<dbReference type="GO" id="GO:0016020">
    <property type="term" value="C:membrane"/>
    <property type="evidence" value="ECO:0007669"/>
    <property type="project" value="UniProtKB-SubCell"/>
</dbReference>
<name>A0AAW1QSK0_9CHLO</name>
<feature type="region of interest" description="Disordered" evidence="6">
    <location>
        <begin position="131"/>
        <end position="188"/>
    </location>
</feature>
<evidence type="ECO:0000313" key="8">
    <source>
        <dbReference type="EMBL" id="KAK9824240.1"/>
    </source>
</evidence>
<dbReference type="Pfam" id="PF10601">
    <property type="entry name" value="zf-LITAF-like"/>
    <property type="match status" value="1"/>
</dbReference>
<comment type="similarity">
    <text evidence="2">Belongs to the CDIP1/LITAF family.</text>
</comment>
<feature type="domain" description="LITAF" evidence="7">
    <location>
        <begin position="245"/>
        <end position="328"/>
    </location>
</feature>
<evidence type="ECO:0000313" key="9">
    <source>
        <dbReference type="Proteomes" id="UP001489004"/>
    </source>
</evidence>
<evidence type="ECO:0000256" key="6">
    <source>
        <dbReference type="SAM" id="MobiDB-lite"/>
    </source>
</evidence>
<keyword evidence="5" id="KW-0472">Membrane</keyword>